<organism evidence="2 3">
    <name type="scientific">Frigoribacterium faeni</name>
    <dbReference type="NCBI Taxonomy" id="145483"/>
    <lineage>
        <taxon>Bacteria</taxon>
        <taxon>Bacillati</taxon>
        <taxon>Actinomycetota</taxon>
        <taxon>Actinomycetes</taxon>
        <taxon>Micrococcales</taxon>
        <taxon>Microbacteriaceae</taxon>
        <taxon>Frigoribacterium</taxon>
    </lineage>
</organism>
<feature type="compositionally biased region" description="Polar residues" evidence="1">
    <location>
        <begin position="319"/>
        <end position="331"/>
    </location>
</feature>
<proteinExistence type="predicted"/>
<sequence length="342" mass="35789">MPFVVGAAGDASTGAPARASSEDGESTSPGLEMTSVEFRTIDVFAAGFTSEDTIRCPRSIVLSNIDAEPLSLSLEFDPRLYDVSDGVTLINDDGTLYIETPAPTIISPSRSVLAFQIDTAAMGQGDAEVSIPLAPANRYPAEDLAPVTDTTVTVSSAGDAVVRATWGTTSTTPLSRAWGAEVSAGWADVAVSQAGATRQYRVPTVIRCRSIGPQAIPERAVVTVTLDGTITSPPVLASVMIDDEPAELARFGTSLRRDGGAYLFDVTTPDEVAAQSTLMLVFVDPVRRGRTEPRVDSLHMATVTLRAPENAAERRRTTTSDSAVDISSSGNPLAPDAATGTI</sequence>
<evidence type="ECO:0000313" key="3">
    <source>
        <dbReference type="Proteomes" id="UP000321154"/>
    </source>
</evidence>
<feature type="region of interest" description="Disordered" evidence="1">
    <location>
        <begin position="308"/>
        <end position="342"/>
    </location>
</feature>
<evidence type="ECO:0000256" key="1">
    <source>
        <dbReference type="SAM" id="MobiDB-lite"/>
    </source>
</evidence>
<reference evidence="2 3" key="1">
    <citation type="submission" date="2019-07" db="EMBL/GenBank/DDBJ databases">
        <title>Whole genome shotgun sequence of Frigoribacterium faeni NBRC 103066.</title>
        <authorList>
            <person name="Hosoyama A."/>
            <person name="Uohara A."/>
            <person name="Ohji S."/>
            <person name="Ichikawa N."/>
        </authorList>
    </citation>
    <scope>NUCLEOTIDE SEQUENCE [LARGE SCALE GENOMIC DNA]</scope>
    <source>
        <strain evidence="2 3">NBRC 103066</strain>
    </source>
</reference>
<comment type="caution">
    <text evidence="2">The sequence shown here is derived from an EMBL/GenBank/DDBJ whole genome shotgun (WGS) entry which is preliminary data.</text>
</comment>
<dbReference type="Proteomes" id="UP000321154">
    <property type="component" value="Unassembled WGS sequence"/>
</dbReference>
<dbReference type="EMBL" id="BJUV01000016">
    <property type="protein sequence ID" value="GEK83489.1"/>
    <property type="molecule type" value="Genomic_DNA"/>
</dbReference>
<accession>A0ABQ0UPT6</accession>
<feature type="region of interest" description="Disordered" evidence="1">
    <location>
        <begin position="7"/>
        <end position="30"/>
    </location>
</feature>
<name>A0ABQ0UPT6_9MICO</name>
<evidence type="ECO:0000313" key="2">
    <source>
        <dbReference type="EMBL" id="GEK83489.1"/>
    </source>
</evidence>
<gene>
    <name evidence="2" type="ORF">FFA01_17980</name>
</gene>
<protein>
    <submittedName>
        <fullName evidence="2">Uncharacterized protein</fullName>
    </submittedName>
</protein>
<dbReference type="RefSeq" id="WP_343862894.1">
    <property type="nucleotide sequence ID" value="NZ_BAAAHR010000003.1"/>
</dbReference>
<keyword evidence="3" id="KW-1185">Reference proteome</keyword>